<reference evidence="3" key="1">
    <citation type="submission" date="2021-01" db="EMBL/GenBank/DDBJ databases">
        <authorList>
            <consortium name="Aspergillus puulaauensis MK2 genome sequencing consortium"/>
            <person name="Kazuki M."/>
            <person name="Futagami T."/>
        </authorList>
    </citation>
    <scope>NUCLEOTIDE SEQUENCE</scope>
    <source>
        <strain evidence="3">MK2</strain>
    </source>
</reference>
<evidence type="ECO:0000256" key="1">
    <source>
        <dbReference type="SAM" id="MobiDB-lite"/>
    </source>
</evidence>
<reference evidence="3" key="2">
    <citation type="submission" date="2021-02" db="EMBL/GenBank/DDBJ databases">
        <title>Aspergillus puulaauensis MK2 genome sequence.</title>
        <authorList>
            <person name="Futagami T."/>
            <person name="Mori K."/>
            <person name="Kadooka C."/>
            <person name="Tanaka T."/>
        </authorList>
    </citation>
    <scope>NUCLEOTIDE SEQUENCE</scope>
    <source>
        <strain evidence="3">MK2</strain>
    </source>
</reference>
<proteinExistence type="predicted"/>
<dbReference type="EMBL" id="AP024447">
    <property type="protein sequence ID" value="BCS25766.1"/>
    <property type="molecule type" value="Genomic_DNA"/>
</dbReference>
<feature type="region of interest" description="Disordered" evidence="1">
    <location>
        <begin position="629"/>
        <end position="678"/>
    </location>
</feature>
<organism evidence="3 4">
    <name type="scientific">Aspergillus puulaauensis</name>
    <dbReference type="NCBI Taxonomy" id="1220207"/>
    <lineage>
        <taxon>Eukaryota</taxon>
        <taxon>Fungi</taxon>
        <taxon>Dikarya</taxon>
        <taxon>Ascomycota</taxon>
        <taxon>Pezizomycotina</taxon>
        <taxon>Eurotiomycetes</taxon>
        <taxon>Eurotiomycetidae</taxon>
        <taxon>Eurotiales</taxon>
        <taxon>Aspergillaceae</taxon>
        <taxon>Aspergillus</taxon>
    </lineage>
</organism>
<feature type="compositionally biased region" description="Polar residues" evidence="1">
    <location>
        <begin position="460"/>
        <end position="480"/>
    </location>
</feature>
<feature type="region of interest" description="Disordered" evidence="1">
    <location>
        <begin position="242"/>
        <end position="269"/>
    </location>
</feature>
<keyword evidence="4" id="KW-1185">Reference proteome</keyword>
<feature type="compositionally biased region" description="Basic and acidic residues" evidence="1">
    <location>
        <begin position="605"/>
        <end position="614"/>
    </location>
</feature>
<feature type="compositionally biased region" description="Low complexity" evidence="1">
    <location>
        <begin position="639"/>
        <end position="652"/>
    </location>
</feature>
<feature type="transmembrane region" description="Helical" evidence="2">
    <location>
        <begin position="366"/>
        <end position="389"/>
    </location>
</feature>
<feature type="region of interest" description="Disordered" evidence="1">
    <location>
        <begin position="330"/>
        <end position="358"/>
    </location>
</feature>
<evidence type="ECO:0000313" key="4">
    <source>
        <dbReference type="Proteomes" id="UP000654913"/>
    </source>
</evidence>
<feature type="region of interest" description="Disordered" evidence="1">
    <location>
        <begin position="593"/>
        <end position="614"/>
    </location>
</feature>
<protein>
    <recommendedName>
        <fullName evidence="5">Pre-mRNA splicing factor CLF1</fullName>
    </recommendedName>
</protein>
<gene>
    <name evidence="3" type="ORF">APUU_50477S</name>
</gene>
<dbReference type="GeneID" id="64975771"/>
<dbReference type="KEGG" id="apuu:APUU_50477S"/>
<keyword evidence="2" id="KW-0812">Transmembrane</keyword>
<dbReference type="Proteomes" id="UP000654913">
    <property type="component" value="Chromosome 5"/>
</dbReference>
<dbReference type="AlphaFoldDB" id="A0A7R8ANU5"/>
<name>A0A7R8ANU5_9EURO</name>
<dbReference type="Gene3D" id="2.120.10.80">
    <property type="entry name" value="Kelch-type beta propeller"/>
    <property type="match status" value="1"/>
</dbReference>
<keyword evidence="2" id="KW-1133">Transmembrane helix</keyword>
<feature type="region of interest" description="Disordered" evidence="1">
    <location>
        <begin position="444"/>
        <end position="501"/>
    </location>
</feature>
<dbReference type="RefSeq" id="XP_041557960.1">
    <property type="nucleotide sequence ID" value="XM_041705478.1"/>
</dbReference>
<evidence type="ECO:0008006" key="5">
    <source>
        <dbReference type="Google" id="ProtNLM"/>
    </source>
</evidence>
<dbReference type="OrthoDB" id="5352000at2759"/>
<feature type="compositionally biased region" description="Low complexity" evidence="1">
    <location>
        <begin position="330"/>
        <end position="352"/>
    </location>
</feature>
<keyword evidence="2" id="KW-0472">Membrane</keyword>
<dbReference type="InterPro" id="IPR015915">
    <property type="entry name" value="Kelch-typ_b-propeller"/>
</dbReference>
<accession>A0A7R8ANU5</accession>
<evidence type="ECO:0000256" key="2">
    <source>
        <dbReference type="SAM" id="Phobius"/>
    </source>
</evidence>
<evidence type="ECO:0000313" key="3">
    <source>
        <dbReference type="EMBL" id="BCS25766.1"/>
    </source>
</evidence>
<sequence>MLVPKPPVKLEGHCSVIHENTLYTYSENGFAAIPLKRNGTWSEPPTDGAELVSDAACVIGGVDGNEHQKALYVVGGTTSKSKKSKTPALQRYTFKDKKWKSISFDQANLVNRTSHSAVYLESISTIMVYGGSTTNSEQKSADSFSVTTGPDYILNSVTGKSPAILPALFAWDDKTAILFGGDTTETRTQFWSKGDGHWNLGEQNLTSELPEAKTALLTRSNGEKILQTFDTNASPVTVKQLFKSKQSDSSKKRKRASNNMPKYDDSLAPTKTAEGASLAQSYDSDDQLVVLSSGGGTDSLSIFNQTSNSWVNSTKLFYGDKTEQDILESITPTSSSQPSPTASESLTPSESIGAGGGGSSNDNVGVILGAVLGSLAGVAIILVLILFYIKRKKGNMRQAGGVDKDRLSFQDQGVEPLARSAYPMAESPAPRAAASVDSLAIFSGSMGDEKAPKPAGSLPQHMQKSQPVRPSPLNNIQSSGGDDKAIEAGASPIRSGDRTTDEGWGKYFQDNHTTPTLVGMQSPFDSTRDSKATIWPGNNNTNSLPPLDTNFLHQPTPLGRVNSGSPTAGFATSVVDGRQIVIAEGQSARISSADSASIASEEDPERYNPVREHSWLGRPPSSAYSRSFYNPHGSTRELPSTAVPSTTTPSTVDYRKHDSARTNTRGSSILIPDGQPLPRNNVNSDMSWLNIHADR</sequence>
<dbReference type="SUPFAM" id="SSF117281">
    <property type="entry name" value="Kelch motif"/>
    <property type="match status" value="1"/>
</dbReference>